<organism evidence="1">
    <name type="scientific">marine sediment metagenome</name>
    <dbReference type="NCBI Taxonomy" id="412755"/>
    <lineage>
        <taxon>unclassified sequences</taxon>
        <taxon>metagenomes</taxon>
        <taxon>ecological metagenomes</taxon>
    </lineage>
</organism>
<proteinExistence type="predicted"/>
<reference evidence="1" key="1">
    <citation type="journal article" date="2014" name="Front. Microbiol.">
        <title>High frequency of phylogenetically diverse reductive dehalogenase-homologous genes in deep subseafloor sedimentary metagenomes.</title>
        <authorList>
            <person name="Kawai M."/>
            <person name="Futagami T."/>
            <person name="Toyoda A."/>
            <person name="Takaki Y."/>
            <person name="Nishi S."/>
            <person name="Hori S."/>
            <person name="Arai W."/>
            <person name="Tsubouchi T."/>
            <person name="Morono Y."/>
            <person name="Uchiyama I."/>
            <person name="Ito T."/>
            <person name="Fujiyama A."/>
            <person name="Inagaki F."/>
            <person name="Takami H."/>
        </authorList>
    </citation>
    <scope>NUCLEOTIDE SEQUENCE</scope>
    <source>
        <strain evidence="1">Expedition CK06-06</strain>
    </source>
</reference>
<accession>X1GCJ9</accession>
<protein>
    <submittedName>
        <fullName evidence="1">Uncharacterized protein</fullName>
    </submittedName>
</protein>
<evidence type="ECO:0000313" key="1">
    <source>
        <dbReference type="EMBL" id="GAH42520.1"/>
    </source>
</evidence>
<sequence>MPVSKTSFNPSLTHLIDKELYVERFSIYYNVDYPVCSHLFEWSQYHEETLPSIEFSIGKATSTLAKAGYRPCHVK</sequence>
<name>X1GCJ9_9ZZZZ</name>
<comment type="caution">
    <text evidence="1">The sequence shown here is derived from an EMBL/GenBank/DDBJ whole genome shotgun (WGS) entry which is preliminary data.</text>
</comment>
<dbReference type="EMBL" id="BARU01005872">
    <property type="protein sequence ID" value="GAH42520.1"/>
    <property type="molecule type" value="Genomic_DNA"/>
</dbReference>
<dbReference type="SUPFAM" id="SSF53850">
    <property type="entry name" value="Periplasmic binding protein-like II"/>
    <property type="match status" value="1"/>
</dbReference>
<dbReference type="AlphaFoldDB" id="X1GCJ9"/>
<gene>
    <name evidence="1" type="ORF">S03H2_11510</name>
</gene>